<dbReference type="Pfam" id="PF01812">
    <property type="entry name" value="5-FTHF_cyc-lig"/>
    <property type="match status" value="1"/>
</dbReference>
<dbReference type="EMBL" id="HE575321">
    <property type="protein sequence ID" value="CCC92072.1"/>
    <property type="molecule type" value="Genomic_DNA"/>
</dbReference>
<comment type="similarity">
    <text evidence="1">Belongs to the 5-formyltetrahydrofolate cyclo-ligase family.</text>
</comment>
<evidence type="ECO:0000256" key="2">
    <source>
        <dbReference type="ARBA" id="ARBA00022741"/>
    </source>
</evidence>
<protein>
    <recommendedName>
        <fullName evidence="5">5-formyltetrahydrofolate cyclo-ligase</fullName>
        <ecNumber evidence="5">6.3.3.2</ecNumber>
    </recommendedName>
</protein>
<dbReference type="AlphaFoldDB" id="G0URR0"/>
<dbReference type="GO" id="GO:0009396">
    <property type="term" value="P:folic acid-containing compound biosynthetic process"/>
    <property type="evidence" value="ECO:0007669"/>
    <property type="project" value="TreeGrafter"/>
</dbReference>
<name>G0URR0_TRYCI</name>
<dbReference type="SUPFAM" id="SSF100950">
    <property type="entry name" value="NagB/RpiA/CoA transferase-like"/>
    <property type="match status" value="1"/>
</dbReference>
<evidence type="ECO:0000313" key="6">
    <source>
        <dbReference type="EMBL" id="CCC92072.1"/>
    </source>
</evidence>
<accession>G0URR0</accession>
<evidence type="ECO:0000256" key="1">
    <source>
        <dbReference type="ARBA" id="ARBA00010638"/>
    </source>
</evidence>
<gene>
    <name evidence="6" type="ORF">TCIL3000_8_2910</name>
</gene>
<keyword evidence="3" id="KW-0067">ATP-binding</keyword>
<dbReference type="GO" id="GO:0035999">
    <property type="term" value="P:tetrahydrofolate interconversion"/>
    <property type="evidence" value="ECO:0007669"/>
    <property type="project" value="TreeGrafter"/>
</dbReference>
<organism evidence="6">
    <name type="scientific">Trypanosoma congolense (strain IL3000)</name>
    <dbReference type="NCBI Taxonomy" id="1068625"/>
    <lineage>
        <taxon>Eukaryota</taxon>
        <taxon>Discoba</taxon>
        <taxon>Euglenozoa</taxon>
        <taxon>Kinetoplastea</taxon>
        <taxon>Metakinetoplastina</taxon>
        <taxon>Trypanosomatida</taxon>
        <taxon>Trypanosomatidae</taxon>
        <taxon>Trypanosoma</taxon>
        <taxon>Nannomonas</taxon>
    </lineage>
</organism>
<evidence type="ECO:0000256" key="5">
    <source>
        <dbReference type="ARBA" id="ARBA00038966"/>
    </source>
</evidence>
<comment type="catalytic activity">
    <reaction evidence="4">
        <text>(6S)-5-formyl-5,6,7,8-tetrahydrofolate + ATP = (6R)-5,10-methenyltetrahydrofolate + ADP + phosphate</text>
        <dbReference type="Rhea" id="RHEA:10488"/>
        <dbReference type="ChEBI" id="CHEBI:30616"/>
        <dbReference type="ChEBI" id="CHEBI:43474"/>
        <dbReference type="ChEBI" id="CHEBI:57455"/>
        <dbReference type="ChEBI" id="CHEBI:57457"/>
        <dbReference type="ChEBI" id="CHEBI:456216"/>
        <dbReference type="EC" id="6.3.3.2"/>
    </reaction>
</comment>
<dbReference type="GO" id="GO:0005524">
    <property type="term" value="F:ATP binding"/>
    <property type="evidence" value="ECO:0007669"/>
    <property type="project" value="UniProtKB-KW"/>
</dbReference>
<dbReference type="EC" id="6.3.3.2" evidence="5"/>
<dbReference type="GO" id="GO:0030272">
    <property type="term" value="F:5-formyltetrahydrofolate cyclo-ligase activity"/>
    <property type="evidence" value="ECO:0007669"/>
    <property type="project" value="UniProtKB-EC"/>
</dbReference>
<dbReference type="GO" id="GO:0005739">
    <property type="term" value="C:mitochondrion"/>
    <property type="evidence" value="ECO:0007669"/>
    <property type="project" value="TreeGrafter"/>
</dbReference>
<proteinExistence type="inferred from homology"/>
<dbReference type="InterPro" id="IPR024185">
    <property type="entry name" value="FTHF_cligase-like_sf"/>
</dbReference>
<reference evidence="6" key="1">
    <citation type="journal article" date="2012" name="Proc. Natl. Acad. Sci. U.S.A.">
        <title>Antigenic diversity is generated by distinct evolutionary mechanisms in African trypanosome species.</title>
        <authorList>
            <person name="Jackson A.P."/>
            <person name="Berry A."/>
            <person name="Aslett M."/>
            <person name="Allison H.C."/>
            <person name="Burton P."/>
            <person name="Vavrova-Anderson J."/>
            <person name="Brown R."/>
            <person name="Browne H."/>
            <person name="Corton N."/>
            <person name="Hauser H."/>
            <person name="Gamble J."/>
            <person name="Gilderthorp R."/>
            <person name="Marcello L."/>
            <person name="McQuillan J."/>
            <person name="Otto T.D."/>
            <person name="Quail M.A."/>
            <person name="Sanders M.J."/>
            <person name="van Tonder A."/>
            <person name="Ginger M.L."/>
            <person name="Field M.C."/>
            <person name="Barry J.D."/>
            <person name="Hertz-Fowler C."/>
            <person name="Berriman M."/>
        </authorList>
    </citation>
    <scope>NUCLEOTIDE SEQUENCE</scope>
    <source>
        <strain evidence="6">IL3000</strain>
    </source>
</reference>
<evidence type="ECO:0000256" key="4">
    <source>
        <dbReference type="ARBA" id="ARBA00036539"/>
    </source>
</evidence>
<keyword evidence="2" id="KW-0547">Nucleotide-binding</keyword>
<dbReference type="InterPro" id="IPR002698">
    <property type="entry name" value="FTHF_cligase"/>
</dbReference>
<dbReference type="VEuPathDB" id="TriTrypDB:TcIL3000_8_2910"/>
<sequence>MRATCMMRSHTMDPISRAKSTLRRSHIQQLRTMATLDPEALRLESLSVCETIYDQIRDLQRKRLEEGGRLLSLIVCAYLSMFYEIDLKPLLNHLWEEKRNGNMEGVSVFVPTVLDHSGRKGVNSDEVPTPVLPWLLPYHTAAERLKSAMIFVEVFDNDDLLRSFDAGGRYGLVELRENVLINDFFSVGDSATCIASGPPRGVVACDKWEVIFPQCTKPAGLIELEHLPQCKDGGCPTLLLSLTPGVLFDRAGRRLGKGGGYYDRFLTYQRAAVGDAVKKMVLAWGVGRTTQLLGAGGGLPACVGGASCPGMRDAVMDGVVTPAGFWNFMC</sequence>
<dbReference type="PANTHER" id="PTHR23407">
    <property type="entry name" value="ATPASE INHIBITOR/5-FORMYLTETRAHYDROFOLATE CYCLO-LIGASE"/>
    <property type="match status" value="1"/>
</dbReference>
<dbReference type="Gene3D" id="3.40.50.10420">
    <property type="entry name" value="NagB/RpiA/CoA transferase-like"/>
    <property type="match status" value="1"/>
</dbReference>
<dbReference type="InterPro" id="IPR037171">
    <property type="entry name" value="NagB/RpiA_transferase-like"/>
</dbReference>
<dbReference type="PANTHER" id="PTHR23407:SF1">
    <property type="entry name" value="5-FORMYLTETRAHYDROFOLATE CYCLO-LIGASE"/>
    <property type="match status" value="1"/>
</dbReference>
<evidence type="ECO:0000256" key="3">
    <source>
        <dbReference type="ARBA" id="ARBA00022840"/>
    </source>
</evidence>